<dbReference type="Proteomes" id="UP000235220">
    <property type="component" value="Chromosome 11"/>
</dbReference>
<dbReference type="GO" id="GO:0003723">
    <property type="term" value="F:RNA binding"/>
    <property type="evidence" value="ECO:0007669"/>
    <property type="project" value="InterPro"/>
</dbReference>
<comment type="similarity">
    <text evidence="2">Belongs to the PPR family. PCMP-E subfamily.</text>
</comment>
<reference evidence="4" key="1">
    <citation type="submission" date="2025-08" db="UniProtKB">
        <authorList>
            <consortium name="RefSeq"/>
        </authorList>
    </citation>
    <scope>IDENTIFICATION</scope>
    <source>
        <tissue evidence="4">Leaves</tissue>
    </source>
</reference>
<dbReference type="Pfam" id="PF13041">
    <property type="entry name" value="PPR_2"/>
    <property type="match status" value="4"/>
</dbReference>
<dbReference type="AlphaFoldDB" id="A0A6P9DTY3"/>
<evidence type="ECO:0000256" key="2">
    <source>
        <dbReference type="ARBA" id="ARBA00061659"/>
    </source>
</evidence>
<protein>
    <submittedName>
        <fullName evidence="4">Pentatricopeptide repeat-containing protein At3g49740 isoform X1</fullName>
    </submittedName>
</protein>
<dbReference type="Pfam" id="PF01535">
    <property type="entry name" value="PPR"/>
    <property type="match status" value="2"/>
</dbReference>
<dbReference type="InterPro" id="IPR002885">
    <property type="entry name" value="PPR_rpt"/>
</dbReference>
<dbReference type="FunFam" id="1.25.40.10:FF:000090">
    <property type="entry name" value="Pentatricopeptide repeat-containing protein, chloroplastic"/>
    <property type="match status" value="1"/>
</dbReference>
<dbReference type="GeneID" id="108987863"/>
<keyword evidence="1" id="KW-0677">Repeat</keyword>
<organism evidence="3 4">
    <name type="scientific">Juglans regia</name>
    <name type="common">English walnut</name>
    <dbReference type="NCBI Taxonomy" id="51240"/>
    <lineage>
        <taxon>Eukaryota</taxon>
        <taxon>Viridiplantae</taxon>
        <taxon>Streptophyta</taxon>
        <taxon>Embryophyta</taxon>
        <taxon>Tracheophyta</taxon>
        <taxon>Spermatophyta</taxon>
        <taxon>Magnoliopsida</taxon>
        <taxon>eudicotyledons</taxon>
        <taxon>Gunneridae</taxon>
        <taxon>Pentapetalae</taxon>
        <taxon>rosids</taxon>
        <taxon>fabids</taxon>
        <taxon>Fagales</taxon>
        <taxon>Juglandaceae</taxon>
        <taxon>Juglans</taxon>
    </lineage>
</organism>
<evidence type="ECO:0000313" key="4">
    <source>
        <dbReference type="RefSeq" id="XP_035538769.1"/>
    </source>
</evidence>
<gene>
    <name evidence="4" type="primary">LOC108987863</name>
</gene>
<dbReference type="GO" id="GO:0009451">
    <property type="term" value="P:RNA modification"/>
    <property type="evidence" value="ECO:0007669"/>
    <property type="project" value="InterPro"/>
</dbReference>
<dbReference type="FunFam" id="1.25.40.10:FF:000196">
    <property type="entry name" value="Pentatricopeptide repeat-containing protein At4g14850"/>
    <property type="match status" value="1"/>
</dbReference>
<dbReference type="Gramene" id="Jr11_04940_p1">
    <property type="protein sequence ID" value="cds.Jr11_04940_p1"/>
    <property type="gene ID" value="Jr11_04940"/>
</dbReference>
<dbReference type="InterPro" id="IPR046960">
    <property type="entry name" value="PPR_At4g14850-like_plant"/>
</dbReference>
<evidence type="ECO:0000313" key="3">
    <source>
        <dbReference type="Proteomes" id="UP000235220"/>
    </source>
</evidence>
<evidence type="ECO:0000256" key="1">
    <source>
        <dbReference type="ARBA" id="ARBA00022737"/>
    </source>
</evidence>
<dbReference type="OrthoDB" id="751155at2759"/>
<dbReference type="FunFam" id="1.25.40.10:FF:001174">
    <property type="entry name" value="Pentatricopeptide repeat-containing protein At3g49740"/>
    <property type="match status" value="1"/>
</dbReference>
<dbReference type="InterPro" id="IPR046848">
    <property type="entry name" value="E_motif"/>
</dbReference>
<dbReference type="InterPro" id="IPR011990">
    <property type="entry name" value="TPR-like_helical_dom_sf"/>
</dbReference>
<sequence length="736" mass="81554">MKLTFVKAINAIAESTAQRRRQLLELNQLLAQLNRSYRYFDSLRLFTQIHSFQSPKPDHYTLSTALTACAILRETLFGNQLHAHAILTGLRAYPHVGNTLLSLYVKAADLDSVRRAFADIESPDVYSWTTLVSAYAKLGHMEDAWEVFGRMPGSDVAVWNAMITGCAENGHVEVAVGLFCEMQRVGVRHDNYTFACLLSVCSTEELDLGRQVHSLVIKTGYLVRASVVNALVTMYFNCGIVVNAYEVFEEAEAGVYDQITFNVMIDGLGSAGRDKEALEVFKEMQEACLRPTELTFVSVMSSCSSARVGHQVHGHTVKMGFEAFTSVSNATITMYSSFGDLHAAHMIFERLEEKDLVSWNTVISSYAQGNFGRSAILAYQQMRQAGTEPDEFTFGSLLASSECLDIVEMIHALASKNGLMLQIQVPNALVSGYFKHGKVKQAYQIFHDSYPRNLISWNGIIAGSMLNGCPIQGLEQFSELVKTELRPDVYTLSLILSICANISFLQHGRQVHGYILRFRLFSETSLGNALVTMYAKCGALDRSLRVFNAMVEKDTVSWNALISAYAQHGQGKDAVNCFEAMQDSFGVKPDQATFTAVLSACSHAGLVDDGTRIFNSMVKNYGLIPGVDHFSCIVDLLGRGGYLDDVQRIIKIKHVETEHSNIWWTLFSACAAHGNIKLGRIVAGFLLDTDRSNPSIYVLLSNIYAAAGQWEESANIRELIRRSGVMKQPGYSWIGS</sequence>
<accession>A0A6P9DTY3</accession>
<dbReference type="PROSITE" id="PS51375">
    <property type="entry name" value="PPR"/>
    <property type="match status" value="5"/>
</dbReference>
<keyword evidence="3" id="KW-1185">Reference proteome</keyword>
<dbReference type="RefSeq" id="XP_035538769.1">
    <property type="nucleotide sequence ID" value="XM_035682876.1"/>
</dbReference>
<name>A0A6P9DTY3_JUGRE</name>
<proteinExistence type="inferred from homology"/>
<dbReference type="Gene3D" id="1.25.40.10">
    <property type="entry name" value="Tetratricopeptide repeat domain"/>
    <property type="match status" value="5"/>
</dbReference>
<dbReference type="NCBIfam" id="TIGR00756">
    <property type="entry name" value="PPR"/>
    <property type="match status" value="6"/>
</dbReference>
<dbReference type="Pfam" id="PF20431">
    <property type="entry name" value="E_motif"/>
    <property type="match status" value="1"/>
</dbReference>
<dbReference type="PANTHER" id="PTHR47926">
    <property type="entry name" value="PENTATRICOPEPTIDE REPEAT-CONTAINING PROTEIN"/>
    <property type="match status" value="1"/>
</dbReference>